<dbReference type="SMART" id="SM00382">
    <property type="entry name" value="AAA"/>
    <property type="match status" value="1"/>
</dbReference>
<dbReference type="RefSeq" id="WP_208495007.1">
    <property type="nucleotide sequence ID" value="NZ_JAGFNP010000002.1"/>
</dbReference>
<evidence type="ECO:0000256" key="3">
    <source>
        <dbReference type="ARBA" id="ARBA00022741"/>
    </source>
</evidence>
<evidence type="ECO:0000313" key="6">
    <source>
        <dbReference type="EMBL" id="MBO3732228.1"/>
    </source>
</evidence>
<comment type="caution">
    <text evidence="6">The sequence shown here is derived from an EMBL/GenBank/DDBJ whole genome shotgun (WGS) entry which is preliminary data.</text>
</comment>
<sequence length="296" mass="31319">MSTPVLSTTALTKRYGRHTALAETTLDIPAGRIVGLVGPNGAGKSTLLALAAGLIRPTSGHIEVLGRTPAADAAQLARVGFVAQDTPVYAGLSVADHLRLGEHLNPAWDRRFAQARIAQIGLDPAKKAGRLSGGQKAQLALTLAAAKRPELLIFDEPVAALDPLARRAFLQNLMAFVAELDISVILSSHLIGDVERVCDHLVVLAESRVQVAGEIDDLTANHHRIVGPRGSLDALPDGIHVIAADHTPRQSTLIVHDTTGRTTLDGAEPIGLEDMVLTYLHRAEGLTAPTLQETRA</sequence>
<dbReference type="InterPro" id="IPR003593">
    <property type="entry name" value="AAA+_ATPase"/>
</dbReference>
<evidence type="ECO:0000256" key="4">
    <source>
        <dbReference type="ARBA" id="ARBA00022840"/>
    </source>
</evidence>
<dbReference type="Gene3D" id="3.40.50.300">
    <property type="entry name" value="P-loop containing nucleotide triphosphate hydrolases"/>
    <property type="match status" value="1"/>
</dbReference>
<reference evidence="6 7" key="1">
    <citation type="submission" date="2021-03" db="EMBL/GenBank/DDBJ databases">
        <title>Glycomyces sp. nov., a novel actinomycete isolated from soil.</title>
        <authorList>
            <person name="Yang X."/>
            <person name="Xu X."/>
        </authorList>
    </citation>
    <scope>NUCLEOTIDE SEQUENCE [LARGE SCALE GENOMIC DNA]</scope>
    <source>
        <strain evidence="6 7">NEAU-S30</strain>
    </source>
</reference>
<keyword evidence="7" id="KW-1185">Reference proteome</keyword>
<evidence type="ECO:0000256" key="1">
    <source>
        <dbReference type="ARBA" id="ARBA00005417"/>
    </source>
</evidence>
<keyword evidence="2" id="KW-0813">Transport</keyword>
<evidence type="ECO:0000259" key="5">
    <source>
        <dbReference type="PROSITE" id="PS50893"/>
    </source>
</evidence>
<name>A0ABS3U397_9ACTN</name>
<dbReference type="GO" id="GO:0005524">
    <property type="term" value="F:ATP binding"/>
    <property type="evidence" value="ECO:0007669"/>
    <property type="project" value="UniProtKB-KW"/>
</dbReference>
<accession>A0ABS3U397</accession>
<dbReference type="PROSITE" id="PS50893">
    <property type="entry name" value="ABC_TRANSPORTER_2"/>
    <property type="match status" value="1"/>
</dbReference>
<keyword evidence="3" id="KW-0547">Nucleotide-binding</keyword>
<dbReference type="SUPFAM" id="SSF52540">
    <property type="entry name" value="P-loop containing nucleoside triphosphate hydrolases"/>
    <property type="match status" value="1"/>
</dbReference>
<dbReference type="InterPro" id="IPR003439">
    <property type="entry name" value="ABC_transporter-like_ATP-bd"/>
</dbReference>
<dbReference type="PANTHER" id="PTHR43335">
    <property type="entry name" value="ABC TRANSPORTER, ATP-BINDING PROTEIN"/>
    <property type="match status" value="1"/>
</dbReference>
<gene>
    <name evidence="6" type="ORF">J5V16_05280</name>
</gene>
<evidence type="ECO:0000313" key="7">
    <source>
        <dbReference type="Proteomes" id="UP000681341"/>
    </source>
</evidence>
<comment type="similarity">
    <text evidence="1">Belongs to the ABC transporter superfamily.</text>
</comment>
<dbReference type="Proteomes" id="UP000681341">
    <property type="component" value="Unassembled WGS sequence"/>
</dbReference>
<dbReference type="Pfam" id="PF00005">
    <property type="entry name" value="ABC_tran"/>
    <property type="match status" value="1"/>
</dbReference>
<organism evidence="6 7">
    <name type="scientific">Glycomyces niveus</name>
    <dbReference type="NCBI Taxonomy" id="2820287"/>
    <lineage>
        <taxon>Bacteria</taxon>
        <taxon>Bacillati</taxon>
        <taxon>Actinomycetota</taxon>
        <taxon>Actinomycetes</taxon>
        <taxon>Glycomycetales</taxon>
        <taxon>Glycomycetaceae</taxon>
        <taxon>Glycomyces</taxon>
    </lineage>
</organism>
<dbReference type="CDD" id="cd03230">
    <property type="entry name" value="ABC_DR_subfamily_A"/>
    <property type="match status" value="1"/>
</dbReference>
<proteinExistence type="inferred from homology"/>
<dbReference type="InterPro" id="IPR027417">
    <property type="entry name" value="P-loop_NTPase"/>
</dbReference>
<dbReference type="EMBL" id="JAGFNP010000002">
    <property type="protein sequence ID" value="MBO3732228.1"/>
    <property type="molecule type" value="Genomic_DNA"/>
</dbReference>
<evidence type="ECO:0000256" key="2">
    <source>
        <dbReference type="ARBA" id="ARBA00022448"/>
    </source>
</evidence>
<keyword evidence="4 6" id="KW-0067">ATP-binding</keyword>
<protein>
    <submittedName>
        <fullName evidence="6">ABC transporter ATP-binding protein</fullName>
    </submittedName>
</protein>
<feature type="domain" description="ABC transporter" evidence="5">
    <location>
        <begin position="6"/>
        <end position="231"/>
    </location>
</feature>